<evidence type="ECO:0000313" key="4">
    <source>
        <dbReference type="Proteomes" id="UP001241935"/>
    </source>
</evidence>
<dbReference type="AlphaFoldDB" id="A0AAW6UPX5"/>
<dbReference type="PRINTS" id="PR00040">
    <property type="entry name" value="HTHMERR"/>
</dbReference>
<dbReference type="InterPro" id="IPR009061">
    <property type="entry name" value="DNA-bd_dom_put_sf"/>
</dbReference>
<comment type="caution">
    <text evidence="3">The sequence shown here is derived from an EMBL/GenBank/DDBJ whole genome shotgun (WGS) entry which is preliminary data.</text>
</comment>
<dbReference type="PANTHER" id="PTHR30204">
    <property type="entry name" value="REDOX-CYCLING DRUG-SENSING TRANSCRIPTIONAL ACTIVATOR SOXR"/>
    <property type="match status" value="1"/>
</dbReference>
<sequence>MKTETNYLIKDLANKTQLSTDTIRFYEKKQLIQPSFRADNNYRYYDDETLKRLIFIKRCRALDMSLKEIKLLIELEQKPDQDCCAVNNVIDEHLKHIQSKISELQKFQLQLQQLRQSCSIQTTIDHCQILKQLESTESITE</sequence>
<dbReference type="Gene3D" id="1.10.1660.10">
    <property type="match status" value="1"/>
</dbReference>
<name>A0AAW6UPX5_9GAMM</name>
<reference evidence="3" key="1">
    <citation type="submission" date="2023-04" db="EMBL/GenBank/DDBJ databases">
        <title>The environmental microbiomes in feedlot watering bowls are a reservoir of florfenicol resistance for bovine respiratory disease pathogens.</title>
        <authorList>
            <person name="Kos D.W."/>
            <person name="Ruzzini A.C."/>
            <person name="Schreiner B."/>
            <person name="Jelinski M.D."/>
        </authorList>
    </citation>
    <scope>NUCLEOTIDE SEQUENCE</scope>
    <source>
        <strain evidence="3">WB3</strain>
    </source>
</reference>
<feature type="domain" description="HTH merR-type" evidence="2">
    <location>
        <begin position="6"/>
        <end position="75"/>
    </location>
</feature>
<accession>A0AAW6UPX5</accession>
<evidence type="ECO:0000259" key="2">
    <source>
        <dbReference type="PROSITE" id="PS50937"/>
    </source>
</evidence>
<dbReference type="InterPro" id="IPR000551">
    <property type="entry name" value="MerR-type_HTH_dom"/>
</dbReference>
<dbReference type="GO" id="GO:0003700">
    <property type="term" value="F:DNA-binding transcription factor activity"/>
    <property type="evidence" value="ECO:0007669"/>
    <property type="project" value="InterPro"/>
</dbReference>
<protein>
    <submittedName>
        <fullName evidence="3">MerR family transcriptional regulator</fullName>
    </submittedName>
</protein>
<evidence type="ECO:0000313" key="3">
    <source>
        <dbReference type="EMBL" id="MDK1683797.1"/>
    </source>
</evidence>
<dbReference type="PANTHER" id="PTHR30204:SF92">
    <property type="entry name" value="HTH-TYPE TRANSCRIPTIONAL REGULATOR ZNTR"/>
    <property type="match status" value="1"/>
</dbReference>
<dbReference type="RefSeq" id="WP_284066953.1">
    <property type="nucleotide sequence ID" value="NZ_JASKNE010000001.1"/>
</dbReference>
<dbReference type="Pfam" id="PF13411">
    <property type="entry name" value="MerR_1"/>
    <property type="match status" value="1"/>
</dbReference>
<dbReference type="Proteomes" id="UP001241935">
    <property type="component" value="Unassembled WGS sequence"/>
</dbReference>
<gene>
    <name evidence="3" type="ORF">QOR41_08055</name>
</gene>
<organism evidence="3 4">
    <name type="scientific">Acinetobacter terrestris</name>
    <dbReference type="NCBI Taxonomy" id="2529843"/>
    <lineage>
        <taxon>Bacteria</taxon>
        <taxon>Pseudomonadati</taxon>
        <taxon>Pseudomonadota</taxon>
        <taxon>Gammaproteobacteria</taxon>
        <taxon>Moraxellales</taxon>
        <taxon>Moraxellaceae</taxon>
        <taxon>Acinetobacter</taxon>
        <taxon>Acinetobacter Taxon 24</taxon>
    </lineage>
</organism>
<dbReference type="InterPro" id="IPR047057">
    <property type="entry name" value="MerR_fam"/>
</dbReference>
<dbReference type="EMBL" id="JASKNE010000001">
    <property type="protein sequence ID" value="MDK1683797.1"/>
    <property type="molecule type" value="Genomic_DNA"/>
</dbReference>
<dbReference type="GO" id="GO:0003677">
    <property type="term" value="F:DNA binding"/>
    <property type="evidence" value="ECO:0007669"/>
    <property type="project" value="UniProtKB-KW"/>
</dbReference>
<dbReference type="SUPFAM" id="SSF46955">
    <property type="entry name" value="Putative DNA-binding domain"/>
    <property type="match status" value="1"/>
</dbReference>
<dbReference type="PROSITE" id="PS50937">
    <property type="entry name" value="HTH_MERR_2"/>
    <property type="match status" value="1"/>
</dbReference>
<dbReference type="SMART" id="SM00422">
    <property type="entry name" value="HTH_MERR"/>
    <property type="match status" value="1"/>
</dbReference>
<proteinExistence type="predicted"/>
<keyword evidence="1" id="KW-0238">DNA-binding</keyword>
<evidence type="ECO:0000256" key="1">
    <source>
        <dbReference type="ARBA" id="ARBA00023125"/>
    </source>
</evidence>